<evidence type="ECO:0000313" key="2">
    <source>
        <dbReference type="Proteomes" id="UP000295668"/>
    </source>
</evidence>
<accession>A0A4R5MNF5</accession>
<dbReference type="OrthoDB" id="773029at2"/>
<sequence length="119" mass="13556">MIKQLLTLTTLLFFSTFSYVETSCDIKNIYKSVEPESGVKVLTTDGELEEAEAILIPTKIDEGKYKLSVTRKASNLYKVDGKDIFIETTYCSEYANREDIILVVKSNYGYDRGEIIFID</sequence>
<dbReference type="AlphaFoldDB" id="A0A4R5MNF5"/>
<proteinExistence type="predicted"/>
<name>A0A4R5MNF5_9SPHI</name>
<reference evidence="1 2" key="1">
    <citation type="submission" date="2019-02" db="EMBL/GenBank/DDBJ databases">
        <title>Pedobacter sp. nov., a novel speices isolated from soil of pinguins habitat in Antarcitica.</title>
        <authorList>
            <person name="He R.-H."/>
        </authorList>
    </citation>
    <scope>NUCLEOTIDE SEQUENCE [LARGE SCALE GENOMIC DNA]</scope>
    <source>
        <strain evidence="1 2">E01020</strain>
    </source>
</reference>
<evidence type="ECO:0000313" key="1">
    <source>
        <dbReference type="EMBL" id="TDG37340.1"/>
    </source>
</evidence>
<keyword evidence="2" id="KW-1185">Reference proteome</keyword>
<comment type="caution">
    <text evidence="1">The sequence shown here is derived from an EMBL/GenBank/DDBJ whole genome shotgun (WGS) entry which is preliminary data.</text>
</comment>
<dbReference type="RefSeq" id="WP_133261433.1">
    <property type="nucleotide sequence ID" value="NZ_SJCY01000002.1"/>
</dbReference>
<dbReference type="Proteomes" id="UP000295668">
    <property type="component" value="Unassembled WGS sequence"/>
</dbReference>
<dbReference type="EMBL" id="SJCY01000002">
    <property type="protein sequence ID" value="TDG37340.1"/>
    <property type="molecule type" value="Genomic_DNA"/>
</dbReference>
<gene>
    <name evidence="1" type="ORF">EZJ43_04265</name>
</gene>
<protein>
    <submittedName>
        <fullName evidence="1">Uncharacterized protein</fullName>
    </submittedName>
</protein>
<organism evidence="1 2">
    <name type="scientific">Pedobacter changchengzhani</name>
    <dbReference type="NCBI Taxonomy" id="2529274"/>
    <lineage>
        <taxon>Bacteria</taxon>
        <taxon>Pseudomonadati</taxon>
        <taxon>Bacteroidota</taxon>
        <taxon>Sphingobacteriia</taxon>
        <taxon>Sphingobacteriales</taxon>
        <taxon>Sphingobacteriaceae</taxon>
        <taxon>Pedobacter</taxon>
    </lineage>
</organism>